<gene>
    <name evidence="6" type="ORF">ACJIZ3_021397</name>
</gene>
<feature type="compositionally biased region" description="Polar residues" evidence="5">
    <location>
        <begin position="90"/>
        <end position="104"/>
    </location>
</feature>
<evidence type="ECO:0000256" key="4">
    <source>
        <dbReference type="ARBA" id="ARBA00023242"/>
    </source>
</evidence>
<evidence type="ECO:0000256" key="2">
    <source>
        <dbReference type="ARBA" id="ARBA00022478"/>
    </source>
</evidence>
<evidence type="ECO:0000256" key="3">
    <source>
        <dbReference type="ARBA" id="ARBA00023163"/>
    </source>
</evidence>
<feature type="region of interest" description="Disordered" evidence="5">
    <location>
        <begin position="195"/>
        <end position="217"/>
    </location>
</feature>
<dbReference type="AlphaFoldDB" id="A0ABD3SLG1"/>
<dbReference type="Proteomes" id="UP001634393">
    <property type="component" value="Unassembled WGS sequence"/>
</dbReference>
<dbReference type="GO" id="GO:0005634">
    <property type="term" value="C:nucleus"/>
    <property type="evidence" value="ECO:0007669"/>
    <property type="project" value="UniProtKB-SubCell"/>
</dbReference>
<dbReference type="InterPro" id="IPR007811">
    <property type="entry name" value="RPC4"/>
</dbReference>
<reference evidence="6 7" key="1">
    <citation type="submission" date="2024-12" db="EMBL/GenBank/DDBJ databases">
        <title>The unique morphological basis and parallel evolutionary history of personate flowers in Penstemon.</title>
        <authorList>
            <person name="Depatie T.H."/>
            <person name="Wessinger C.A."/>
        </authorList>
    </citation>
    <scope>NUCLEOTIDE SEQUENCE [LARGE SCALE GENOMIC DNA]</scope>
    <source>
        <strain evidence="6">WTNN_2</strain>
        <tissue evidence="6">Leaf</tissue>
    </source>
</reference>
<keyword evidence="4" id="KW-0539">Nucleus</keyword>
<keyword evidence="7" id="KW-1185">Reference proteome</keyword>
<evidence type="ECO:0000313" key="7">
    <source>
        <dbReference type="Proteomes" id="UP001634393"/>
    </source>
</evidence>
<feature type="region of interest" description="Disordered" evidence="5">
    <location>
        <begin position="1"/>
        <end position="42"/>
    </location>
</feature>
<evidence type="ECO:0000313" key="6">
    <source>
        <dbReference type="EMBL" id="KAL3825368.1"/>
    </source>
</evidence>
<evidence type="ECO:0000256" key="5">
    <source>
        <dbReference type="SAM" id="MobiDB-lite"/>
    </source>
</evidence>
<evidence type="ECO:0000256" key="1">
    <source>
        <dbReference type="ARBA" id="ARBA00004123"/>
    </source>
</evidence>
<keyword evidence="2" id="KW-0240">DNA-directed RNA polymerase</keyword>
<feature type="region of interest" description="Disordered" evidence="5">
    <location>
        <begin position="90"/>
        <end position="111"/>
    </location>
</feature>
<organism evidence="6 7">
    <name type="scientific">Penstemon smallii</name>
    <dbReference type="NCBI Taxonomy" id="265156"/>
    <lineage>
        <taxon>Eukaryota</taxon>
        <taxon>Viridiplantae</taxon>
        <taxon>Streptophyta</taxon>
        <taxon>Embryophyta</taxon>
        <taxon>Tracheophyta</taxon>
        <taxon>Spermatophyta</taxon>
        <taxon>Magnoliopsida</taxon>
        <taxon>eudicotyledons</taxon>
        <taxon>Gunneridae</taxon>
        <taxon>Pentapetalae</taxon>
        <taxon>asterids</taxon>
        <taxon>lamiids</taxon>
        <taxon>Lamiales</taxon>
        <taxon>Plantaginaceae</taxon>
        <taxon>Cheloneae</taxon>
        <taxon>Penstemon</taxon>
    </lineage>
</organism>
<evidence type="ECO:0008006" key="8">
    <source>
        <dbReference type="Google" id="ProtNLM"/>
    </source>
</evidence>
<dbReference type="PANTHER" id="PTHR13408:SF0">
    <property type="entry name" value="DNA-DIRECTED RNA POLYMERASE III SUBUNIT RPC4"/>
    <property type="match status" value="1"/>
</dbReference>
<feature type="compositionally biased region" description="Basic and acidic residues" evidence="5">
    <location>
        <begin position="25"/>
        <end position="41"/>
    </location>
</feature>
<proteinExistence type="predicted"/>
<comment type="caution">
    <text evidence="6">The sequence shown here is derived from an EMBL/GenBank/DDBJ whole genome shotgun (WGS) entry which is preliminary data.</text>
</comment>
<sequence length="294" mass="32383">MDPDILANTTKAAPRKVRFAPKAPPKREQKPILPKVDKTENDIDGAQAEQLLRKLNESSLKGRPKVEKKVGPTQVAFGFGSSNTSIRSYGTKAFNKNQGSSSNGGPEDRVEKEYKEPWDYYNNYPITLPMRRPYSGNPEILDQKEFEEESEQSTYDESKINSAAELGLTEENVEDKLFFIQLPKIMPTINQQTNGDVHEAGSSAKGAGTPQKPCTLESMPGGPIGKLLVYESGAIKWKIGDTIYDVSSNLPCGFAQEVVAINTEEKHICSVGELSKRIVVTPDIDSILDSMSDL</sequence>
<dbReference type="PANTHER" id="PTHR13408">
    <property type="entry name" value="DNA-DIRECTED RNA POLYMERASE III"/>
    <property type="match status" value="1"/>
</dbReference>
<dbReference type="Pfam" id="PF05132">
    <property type="entry name" value="RNA_pol_Rpc4"/>
    <property type="match status" value="1"/>
</dbReference>
<dbReference type="EMBL" id="JBJXBP010000006">
    <property type="protein sequence ID" value="KAL3825368.1"/>
    <property type="molecule type" value="Genomic_DNA"/>
</dbReference>
<comment type="subcellular location">
    <subcellularLocation>
        <location evidence="1">Nucleus</location>
    </subcellularLocation>
</comment>
<name>A0ABD3SLG1_9LAMI</name>
<dbReference type="GO" id="GO:0000428">
    <property type="term" value="C:DNA-directed RNA polymerase complex"/>
    <property type="evidence" value="ECO:0007669"/>
    <property type="project" value="UniProtKB-KW"/>
</dbReference>
<protein>
    <recommendedName>
        <fullName evidence="8">DNA-directed RNA polymerase III subunit RPC4</fullName>
    </recommendedName>
</protein>
<accession>A0ABD3SLG1</accession>
<keyword evidence="3" id="KW-0804">Transcription</keyword>